<dbReference type="EMBL" id="UZAF01019788">
    <property type="protein sequence ID" value="VDO63564.1"/>
    <property type="molecule type" value="Genomic_DNA"/>
</dbReference>
<reference evidence="4" key="1">
    <citation type="submission" date="2017-02" db="UniProtKB">
        <authorList>
            <consortium name="WormBaseParasite"/>
        </authorList>
    </citation>
    <scope>IDENTIFICATION</scope>
</reference>
<keyword evidence="1" id="KW-0175">Coiled coil</keyword>
<evidence type="ECO:0000313" key="4">
    <source>
        <dbReference type="WBParaSite" id="HPLM_0001714401-mRNA-1"/>
    </source>
</evidence>
<evidence type="ECO:0000256" key="1">
    <source>
        <dbReference type="SAM" id="Coils"/>
    </source>
</evidence>
<protein>
    <submittedName>
        <fullName evidence="4">Protein CASP</fullName>
    </submittedName>
</protein>
<evidence type="ECO:0000313" key="3">
    <source>
        <dbReference type="Proteomes" id="UP000268014"/>
    </source>
</evidence>
<accession>A0A0N4WZ09</accession>
<keyword evidence="3" id="KW-1185">Reference proteome</keyword>
<dbReference type="AlphaFoldDB" id="A0A0N4WZ09"/>
<dbReference type="OrthoDB" id="295078at2759"/>
<gene>
    <name evidence="2" type="ORF">HPLM_LOCUS17136</name>
</gene>
<organism evidence="4">
    <name type="scientific">Haemonchus placei</name>
    <name type="common">Barber's pole worm</name>
    <dbReference type="NCBI Taxonomy" id="6290"/>
    <lineage>
        <taxon>Eukaryota</taxon>
        <taxon>Metazoa</taxon>
        <taxon>Ecdysozoa</taxon>
        <taxon>Nematoda</taxon>
        <taxon>Chromadorea</taxon>
        <taxon>Rhabditida</taxon>
        <taxon>Rhabditina</taxon>
        <taxon>Rhabditomorpha</taxon>
        <taxon>Strongyloidea</taxon>
        <taxon>Trichostrongylidae</taxon>
        <taxon>Haemonchus</taxon>
    </lineage>
</organism>
<name>A0A0N4WZ09_HAEPC</name>
<dbReference type="STRING" id="6290.A0A0N4WZ09"/>
<sequence>MFGNYRNFASEHNKSEKKTRFFSHTVYSRFAKITAPFVGTSSDDGDDYIAIRKLEDQLMGVRIKEAGNMAELKEMRQKSKFVLSISSQLSAIVQENVFLRERLEAFEDLEKENEALRERIRLYEDLRKK</sequence>
<dbReference type="Proteomes" id="UP000268014">
    <property type="component" value="Unassembled WGS sequence"/>
</dbReference>
<reference evidence="2 3" key="2">
    <citation type="submission" date="2018-11" db="EMBL/GenBank/DDBJ databases">
        <authorList>
            <consortium name="Pathogen Informatics"/>
        </authorList>
    </citation>
    <scope>NUCLEOTIDE SEQUENCE [LARGE SCALE GENOMIC DNA]</scope>
    <source>
        <strain evidence="2 3">MHpl1</strain>
    </source>
</reference>
<proteinExistence type="predicted"/>
<evidence type="ECO:0000313" key="2">
    <source>
        <dbReference type="EMBL" id="VDO63564.1"/>
    </source>
</evidence>
<dbReference type="WBParaSite" id="HPLM_0001714401-mRNA-1">
    <property type="protein sequence ID" value="HPLM_0001714401-mRNA-1"/>
    <property type="gene ID" value="HPLM_0001714401"/>
</dbReference>
<feature type="coiled-coil region" evidence="1">
    <location>
        <begin position="99"/>
        <end position="129"/>
    </location>
</feature>